<protein>
    <submittedName>
        <fullName evidence="1">Uncharacterized protein</fullName>
    </submittedName>
</protein>
<dbReference type="Proteomes" id="UP000223025">
    <property type="component" value="Segment"/>
</dbReference>
<name>A0A2L0V0J5_9CAUD</name>
<dbReference type="KEGG" id="vg:40088539"/>
<reference evidence="1 2" key="1">
    <citation type="submission" date="2017-06" db="EMBL/GenBank/DDBJ databases">
        <authorList>
            <person name="Kim H.J."/>
            <person name="Triplett B.A."/>
        </authorList>
    </citation>
    <scope>NUCLEOTIDE SEQUENCE [LARGE SCALE GENOMIC DNA]</scope>
</reference>
<evidence type="ECO:0000313" key="1">
    <source>
        <dbReference type="EMBL" id="AUZ95295.1"/>
    </source>
</evidence>
<dbReference type="RefSeq" id="YP_009612201.1">
    <property type="nucleotide sequence ID" value="NC_042013.1"/>
</dbReference>
<accession>A0A2L0V0J5</accession>
<dbReference type="EMBL" id="MF403008">
    <property type="protein sequence ID" value="AUZ95295.1"/>
    <property type="molecule type" value="Genomic_DNA"/>
</dbReference>
<keyword evidence="2" id="KW-1185">Reference proteome</keyword>
<sequence>MRWFLVGLFFIIPVSLTNFNDDYHPVIMTIDWEWTNETFVSVNNEYVCNNMWQIFNHPPKAKAECHYWPYEEFNKRNLR</sequence>
<organism evidence="1 2">
    <name type="scientific">Agrobacterium phage Atu_ph07</name>
    <dbReference type="NCBI Taxonomy" id="2024264"/>
    <lineage>
        <taxon>Viruses</taxon>
        <taxon>Duplodnaviria</taxon>
        <taxon>Heunggongvirae</taxon>
        <taxon>Uroviricota</taxon>
        <taxon>Caudoviricetes</taxon>
        <taxon>Polybotosvirus</taxon>
        <taxon>Polybotosvirus Atuph07</taxon>
    </lineage>
</organism>
<dbReference type="GeneID" id="40088539"/>
<evidence type="ECO:0000313" key="2">
    <source>
        <dbReference type="Proteomes" id="UP000223025"/>
    </source>
</evidence>
<proteinExistence type="predicted"/>